<dbReference type="RefSeq" id="WP_318647382.1">
    <property type="nucleotide sequence ID" value="NZ_CP137852.1"/>
</dbReference>
<name>A0ABZ0PCN4_9PROT</name>
<keyword evidence="3" id="KW-1185">Reference proteome</keyword>
<protein>
    <submittedName>
        <fullName evidence="2">Helix-turn-helix transcriptional regulator</fullName>
    </submittedName>
</protein>
<dbReference type="InterPro" id="IPR010982">
    <property type="entry name" value="Lambda_DNA-bd_dom_sf"/>
</dbReference>
<proteinExistence type="predicted"/>
<evidence type="ECO:0000313" key="2">
    <source>
        <dbReference type="EMBL" id="WPB83405.1"/>
    </source>
</evidence>
<evidence type="ECO:0000259" key="1">
    <source>
        <dbReference type="PROSITE" id="PS50943"/>
    </source>
</evidence>
<sequence length="291" mass="31165">MKFADIGQQLRAYRMESGMRAEEIAARLGVSRAALYRYEKGEVIKLETIRRLAELLKVSPLSLLGIGIEYFARPAAFQERLRGLEEQADQVLLVGGAFCWQITGEALEGALAEAWTQAVPAGPDRTVAISLIEQALGALTARKRLYTQKRPSVIAVLSESAIVTFLNEGVAGGLTIPEASRSRAREAAAIECEAMAVIMETVPIGLQLGLATGIQPSAPFMVLRGRDRAHVVTSPIPADAPPSAAAGVAGITAAEEAVSVHQRVAEAMWRDCRKGAEAAARLRQLVREARG</sequence>
<dbReference type="Pfam" id="PF13560">
    <property type="entry name" value="HTH_31"/>
    <property type="match status" value="1"/>
</dbReference>
<reference evidence="2 3" key="1">
    <citation type="submission" date="2023-11" db="EMBL/GenBank/DDBJ databases">
        <title>Arctic aerobic anoxygenic photoheterotroph Sediminicoccus rosea KRV36 adapts its photosynthesis to long days of polar summer.</title>
        <authorList>
            <person name="Tomasch J."/>
            <person name="Kopejtka K."/>
            <person name="Bily T."/>
            <person name="Gardiner A.T."/>
            <person name="Gardian Z."/>
            <person name="Shivaramu S."/>
            <person name="Koblizek M."/>
            <person name="Engelhardt F."/>
            <person name="Kaftan D."/>
        </authorList>
    </citation>
    <scope>NUCLEOTIDE SEQUENCE [LARGE SCALE GENOMIC DNA]</scope>
    <source>
        <strain evidence="2 3">R-30</strain>
    </source>
</reference>
<dbReference type="InterPro" id="IPR001387">
    <property type="entry name" value="Cro/C1-type_HTH"/>
</dbReference>
<evidence type="ECO:0000313" key="3">
    <source>
        <dbReference type="Proteomes" id="UP001305521"/>
    </source>
</evidence>
<feature type="domain" description="HTH cro/C1-type" evidence="1">
    <location>
        <begin position="10"/>
        <end position="63"/>
    </location>
</feature>
<organism evidence="2 3">
    <name type="scientific">Sediminicoccus rosea</name>
    <dbReference type="NCBI Taxonomy" id="1225128"/>
    <lineage>
        <taxon>Bacteria</taxon>
        <taxon>Pseudomonadati</taxon>
        <taxon>Pseudomonadota</taxon>
        <taxon>Alphaproteobacteria</taxon>
        <taxon>Acetobacterales</taxon>
        <taxon>Roseomonadaceae</taxon>
        <taxon>Sediminicoccus</taxon>
    </lineage>
</organism>
<dbReference type="SUPFAM" id="SSF47413">
    <property type="entry name" value="lambda repressor-like DNA-binding domains"/>
    <property type="match status" value="1"/>
</dbReference>
<accession>A0ABZ0PCN4</accession>
<dbReference type="PROSITE" id="PS50943">
    <property type="entry name" value="HTH_CROC1"/>
    <property type="match status" value="1"/>
</dbReference>
<dbReference type="CDD" id="cd00093">
    <property type="entry name" value="HTH_XRE"/>
    <property type="match status" value="1"/>
</dbReference>
<dbReference type="Proteomes" id="UP001305521">
    <property type="component" value="Chromosome"/>
</dbReference>
<dbReference type="SMART" id="SM00530">
    <property type="entry name" value="HTH_XRE"/>
    <property type="match status" value="1"/>
</dbReference>
<dbReference type="EMBL" id="CP137852">
    <property type="protein sequence ID" value="WPB83405.1"/>
    <property type="molecule type" value="Genomic_DNA"/>
</dbReference>
<gene>
    <name evidence="2" type="ORF">R9Z33_14985</name>
</gene>
<dbReference type="Gene3D" id="1.10.260.40">
    <property type="entry name" value="lambda repressor-like DNA-binding domains"/>
    <property type="match status" value="1"/>
</dbReference>